<evidence type="ECO:0008006" key="4">
    <source>
        <dbReference type="Google" id="ProtNLM"/>
    </source>
</evidence>
<keyword evidence="3" id="KW-1185">Reference proteome</keyword>
<dbReference type="Proteomes" id="UP000704762">
    <property type="component" value="Unassembled WGS sequence"/>
</dbReference>
<accession>A0ABS2RGF3</accession>
<reference evidence="2 3" key="1">
    <citation type="submission" date="2021-01" db="EMBL/GenBank/DDBJ databases">
        <title>Sequencing the genomes of 1000 actinobacteria strains.</title>
        <authorList>
            <person name="Klenk H.-P."/>
        </authorList>
    </citation>
    <scope>NUCLEOTIDE SEQUENCE [LARGE SCALE GENOMIC DNA]</scope>
    <source>
        <strain evidence="2 3">DSM 18662</strain>
    </source>
</reference>
<protein>
    <recommendedName>
        <fullName evidence="4">DUF4232 domain-containing protein</fullName>
    </recommendedName>
</protein>
<dbReference type="EMBL" id="JAFBCF010000001">
    <property type="protein sequence ID" value="MBM7797763.1"/>
    <property type="molecule type" value="Genomic_DNA"/>
</dbReference>
<gene>
    <name evidence="2" type="ORF">JOE57_000684</name>
</gene>
<evidence type="ECO:0000313" key="3">
    <source>
        <dbReference type="Proteomes" id="UP000704762"/>
    </source>
</evidence>
<feature type="chain" id="PRO_5045088470" description="DUF4232 domain-containing protein" evidence="1">
    <location>
        <begin position="28"/>
        <end position="243"/>
    </location>
</feature>
<keyword evidence="1" id="KW-0732">Signal</keyword>
<feature type="signal peptide" evidence="1">
    <location>
        <begin position="1"/>
        <end position="27"/>
    </location>
</feature>
<name>A0ABS2RGF3_9ACTN</name>
<evidence type="ECO:0000313" key="2">
    <source>
        <dbReference type="EMBL" id="MBM7797763.1"/>
    </source>
</evidence>
<organism evidence="2 3">
    <name type="scientific">Microlunatus panaciterrae</name>
    <dbReference type="NCBI Taxonomy" id="400768"/>
    <lineage>
        <taxon>Bacteria</taxon>
        <taxon>Bacillati</taxon>
        <taxon>Actinomycetota</taxon>
        <taxon>Actinomycetes</taxon>
        <taxon>Propionibacteriales</taxon>
        <taxon>Propionibacteriaceae</taxon>
        <taxon>Microlunatus</taxon>
    </lineage>
</organism>
<evidence type="ECO:0000256" key="1">
    <source>
        <dbReference type="SAM" id="SignalP"/>
    </source>
</evidence>
<dbReference type="RefSeq" id="WP_204916401.1">
    <property type="nucleotide sequence ID" value="NZ_BAAAQP010000011.1"/>
</dbReference>
<proteinExistence type="predicted"/>
<comment type="caution">
    <text evidence="2">The sequence shown here is derived from an EMBL/GenBank/DDBJ whole genome shotgun (WGS) entry which is preliminary data.</text>
</comment>
<sequence length="243" mass="25813">MRKSLVALATSSLIATLAAVGVAPAAAAPTCVEPTILSAKTSPRTVVVGVQQAKGFVLTVKIRSNCTVKGVSADVVSPTFYNSVDLNRVARSGDVTTWDVGLRLNPQALTNADAGTWSSTIWVDSAVDTSGYGSDFKVLRAARLTTNATPEPVRKGRTITVKGNLNRANWNLGRYRGYGKKKVQLQWRPAGGSYSTLKTVTSAPDGDLRTTLTARKDGCFRFVFKGSSTTAPVKSKADCIDVR</sequence>